<dbReference type="GO" id="GO:0016787">
    <property type="term" value="F:hydrolase activity"/>
    <property type="evidence" value="ECO:0007669"/>
    <property type="project" value="UniProtKB-KW"/>
</dbReference>
<dbReference type="EMBL" id="LN890280">
    <property type="protein sequence ID" value="CUR52124.1"/>
    <property type="molecule type" value="Genomic_DNA"/>
</dbReference>
<dbReference type="Pfam" id="PF00561">
    <property type="entry name" value="Abhydrolase_1"/>
    <property type="match status" value="1"/>
</dbReference>
<reference evidence="3" key="1">
    <citation type="submission" date="2015-10" db="EMBL/GenBank/DDBJ databases">
        <authorList>
            <person name="Lehtovirta-Morley L.E."/>
            <person name="Vieille C."/>
        </authorList>
    </citation>
    <scope>NUCLEOTIDE SEQUENCE [LARGE SCALE GENOMIC DNA]</scope>
</reference>
<evidence type="ECO:0000313" key="3">
    <source>
        <dbReference type="Proteomes" id="UP000196239"/>
    </source>
</evidence>
<proteinExistence type="predicted"/>
<dbReference type="KEGG" id="ndv:NDEV_1359"/>
<name>A0A128A430_9ARCH</name>
<keyword evidence="2" id="KW-0378">Hydrolase</keyword>
<protein>
    <submittedName>
        <fullName evidence="2">Alpha/beta hydrolase</fullName>
    </submittedName>
</protein>
<accession>A0A128A430</accession>
<feature type="domain" description="AB hydrolase-1" evidence="1">
    <location>
        <begin position="34"/>
        <end position="258"/>
    </location>
</feature>
<dbReference type="Gene3D" id="3.40.50.1820">
    <property type="entry name" value="alpha/beta hydrolase"/>
    <property type="match status" value="1"/>
</dbReference>
<organism evidence="2 3">
    <name type="scientific">Nitrosotalea devaniterrae</name>
    <dbReference type="NCBI Taxonomy" id="1078905"/>
    <lineage>
        <taxon>Archaea</taxon>
        <taxon>Nitrososphaerota</taxon>
        <taxon>Nitrososphaeria</taxon>
        <taxon>Nitrosotaleales</taxon>
        <taxon>Nitrosotaleaceae</taxon>
        <taxon>Nitrosotalea</taxon>
    </lineage>
</organism>
<dbReference type="PANTHER" id="PTHR46438">
    <property type="entry name" value="ALPHA/BETA-HYDROLASES SUPERFAMILY PROTEIN"/>
    <property type="match status" value="1"/>
</dbReference>
<keyword evidence="3" id="KW-1185">Reference proteome</keyword>
<dbReference type="InterPro" id="IPR000073">
    <property type="entry name" value="AB_hydrolase_1"/>
</dbReference>
<sequence length="271" mass="30693">MFAKLPNSRMKEKFVTVNRNNIRYLEDGQSDRNLVLLHGLGGYAERWSNLMPYLSKKYHIFAPDLIGYGQSDKPSVDYTLEVFIKFVFDFIETLGIKKTFMIGTSLGGQIAAECAATQSPVLEKIILISPAGIMRKSTPTLDAYTMAALYPNRDSVKNAYQMMVGPNKQVSEISVERFVNNMSRPNAKMVFLSTLLGLKNAPDIFEKLEKIKAPTLVIWGKEDKLIPFEYSQQFVSSIKNCEFIPMEGCGHSPYVEDPERLSENIIKFFSK</sequence>
<dbReference type="Proteomes" id="UP000196239">
    <property type="component" value="Chromosome 1"/>
</dbReference>
<evidence type="ECO:0000259" key="1">
    <source>
        <dbReference type="Pfam" id="PF00561"/>
    </source>
</evidence>
<dbReference type="PANTHER" id="PTHR46438:SF11">
    <property type="entry name" value="LIPASE-RELATED"/>
    <property type="match status" value="1"/>
</dbReference>
<evidence type="ECO:0000313" key="2">
    <source>
        <dbReference type="EMBL" id="CUR52124.1"/>
    </source>
</evidence>
<dbReference type="PRINTS" id="PR00111">
    <property type="entry name" value="ABHYDROLASE"/>
</dbReference>
<dbReference type="SUPFAM" id="SSF53474">
    <property type="entry name" value="alpha/beta-Hydrolases"/>
    <property type="match status" value="1"/>
</dbReference>
<dbReference type="AlphaFoldDB" id="A0A128A430"/>
<gene>
    <name evidence="2" type="ORF">NDEV_1359</name>
</gene>
<dbReference type="InterPro" id="IPR029058">
    <property type="entry name" value="AB_hydrolase_fold"/>
</dbReference>